<keyword evidence="1" id="KW-0732">Signal</keyword>
<feature type="signal peptide" evidence="1">
    <location>
        <begin position="1"/>
        <end position="18"/>
    </location>
</feature>
<dbReference type="EMBL" id="DRGL01000027">
    <property type="protein sequence ID" value="HEA20851.1"/>
    <property type="molecule type" value="Genomic_DNA"/>
</dbReference>
<feature type="chain" id="PRO_5032289828" evidence="1">
    <location>
        <begin position="19"/>
        <end position="193"/>
    </location>
</feature>
<sequence length="193" mass="21319">MRKVFNQYCFKFFMPIIACVGMASSCSSSKKPITNDSGMQKLNELITTNQFEILSDWAMPLATASMNSLANSGLLPPGSSASQINLIGNSNYVKIMGDSLSVYLPYFGERQMGGAYNTNGPGIGFEGIPERMEVTKNEDKQRYDILLKIDNDSENFTLNIGLYPNFKSTINVTSSKRFPIRYSGSVQAIEGEE</sequence>
<organism evidence="2">
    <name type="scientific">Pricia antarctica</name>
    <dbReference type="NCBI Taxonomy" id="641691"/>
    <lineage>
        <taxon>Bacteria</taxon>
        <taxon>Pseudomonadati</taxon>
        <taxon>Bacteroidota</taxon>
        <taxon>Flavobacteriia</taxon>
        <taxon>Flavobacteriales</taxon>
        <taxon>Flavobacteriaceae</taxon>
        <taxon>Pricia</taxon>
    </lineage>
</organism>
<evidence type="ECO:0000313" key="2">
    <source>
        <dbReference type="EMBL" id="HEA20851.1"/>
    </source>
</evidence>
<proteinExistence type="predicted"/>
<dbReference type="AlphaFoldDB" id="A0A831VNE8"/>
<comment type="caution">
    <text evidence="2">The sequence shown here is derived from an EMBL/GenBank/DDBJ whole genome shotgun (WGS) entry which is preliminary data.</text>
</comment>
<dbReference type="Pfam" id="PF14059">
    <property type="entry name" value="DUF4251"/>
    <property type="match status" value="1"/>
</dbReference>
<dbReference type="Proteomes" id="UP000886191">
    <property type="component" value="Unassembled WGS sequence"/>
</dbReference>
<gene>
    <name evidence="2" type="ORF">ENH87_08025</name>
</gene>
<accession>A0A831VNE8</accession>
<dbReference type="Gene3D" id="2.40.128.410">
    <property type="match status" value="1"/>
</dbReference>
<dbReference type="InterPro" id="IPR025347">
    <property type="entry name" value="DUF4251"/>
</dbReference>
<protein>
    <submittedName>
        <fullName evidence="2">DUF4251 domain-containing protein</fullName>
    </submittedName>
</protein>
<dbReference type="PROSITE" id="PS51257">
    <property type="entry name" value="PROKAR_LIPOPROTEIN"/>
    <property type="match status" value="1"/>
</dbReference>
<reference evidence="2" key="1">
    <citation type="journal article" date="2020" name="mSystems">
        <title>Genome- and Community-Level Interaction Insights into Carbon Utilization and Element Cycling Functions of Hydrothermarchaeota in Hydrothermal Sediment.</title>
        <authorList>
            <person name="Zhou Z."/>
            <person name="Liu Y."/>
            <person name="Xu W."/>
            <person name="Pan J."/>
            <person name="Luo Z.H."/>
            <person name="Li M."/>
        </authorList>
    </citation>
    <scope>NUCLEOTIDE SEQUENCE [LARGE SCALE GENOMIC DNA]</scope>
    <source>
        <strain evidence="2">HyVt-345</strain>
    </source>
</reference>
<name>A0A831VNE8_9FLAO</name>
<evidence type="ECO:0000256" key="1">
    <source>
        <dbReference type="SAM" id="SignalP"/>
    </source>
</evidence>